<dbReference type="InterPro" id="IPR002797">
    <property type="entry name" value="Polysacc_synth"/>
</dbReference>
<dbReference type="InterPro" id="IPR050833">
    <property type="entry name" value="Poly_Biosynth_Transport"/>
</dbReference>
<organism evidence="7 8">
    <name type="scientific">Pseudomonas knackmussii</name>
    <dbReference type="NCBI Taxonomy" id="65741"/>
    <lineage>
        <taxon>Bacteria</taxon>
        <taxon>Pseudomonadati</taxon>
        <taxon>Pseudomonadota</taxon>
        <taxon>Gammaproteobacteria</taxon>
        <taxon>Pseudomonadales</taxon>
        <taxon>Pseudomonadaceae</taxon>
        <taxon>Pseudomonas</taxon>
    </lineage>
</organism>
<gene>
    <name evidence="7" type="ORF">M0M42_06095</name>
</gene>
<reference evidence="7 8" key="1">
    <citation type="submission" date="2022-04" db="EMBL/GenBank/DDBJ databases">
        <title>Pseudomonas knackmussii B09-2.</title>
        <authorList>
            <person name="Deng Y."/>
        </authorList>
    </citation>
    <scope>NUCLEOTIDE SEQUENCE [LARGE SCALE GENOMIC DNA]</scope>
    <source>
        <strain evidence="7 8">B09-2</strain>
    </source>
</reference>
<dbReference type="EMBL" id="CP096208">
    <property type="protein sequence ID" value="UPQ83977.1"/>
    <property type="molecule type" value="Genomic_DNA"/>
</dbReference>
<dbReference type="Pfam" id="PF01943">
    <property type="entry name" value="Polysacc_synt"/>
    <property type="match status" value="1"/>
</dbReference>
<comment type="subcellular location">
    <subcellularLocation>
        <location evidence="1">Cell membrane</location>
        <topology evidence="1">Multi-pass membrane protein</topology>
    </subcellularLocation>
</comment>
<feature type="transmembrane region" description="Helical" evidence="6">
    <location>
        <begin position="40"/>
        <end position="62"/>
    </location>
</feature>
<evidence type="ECO:0000313" key="8">
    <source>
        <dbReference type="Proteomes" id="UP000831189"/>
    </source>
</evidence>
<feature type="transmembrane region" description="Helical" evidence="6">
    <location>
        <begin position="168"/>
        <end position="186"/>
    </location>
</feature>
<evidence type="ECO:0000256" key="2">
    <source>
        <dbReference type="ARBA" id="ARBA00022475"/>
    </source>
</evidence>
<dbReference type="PANTHER" id="PTHR30250:SF11">
    <property type="entry name" value="O-ANTIGEN TRANSPORTER-RELATED"/>
    <property type="match status" value="1"/>
</dbReference>
<dbReference type="PANTHER" id="PTHR30250">
    <property type="entry name" value="PST FAMILY PREDICTED COLANIC ACID TRANSPORTER"/>
    <property type="match status" value="1"/>
</dbReference>
<evidence type="ECO:0000256" key="4">
    <source>
        <dbReference type="ARBA" id="ARBA00022989"/>
    </source>
</evidence>
<feature type="transmembrane region" description="Helical" evidence="6">
    <location>
        <begin position="110"/>
        <end position="132"/>
    </location>
</feature>
<feature type="transmembrane region" description="Helical" evidence="6">
    <location>
        <begin position="12"/>
        <end position="34"/>
    </location>
</feature>
<keyword evidence="4 6" id="KW-1133">Transmembrane helix</keyword>
<keyword evidence="8" id="KW-1185">Reference proteome</keyword>
<keyword evidence="5 6" id="KW-0472">Membrane</keyword>
<evidence type="ECO:0000256" key="3">
    <source>
        <dbReference type="ARBA" id="ARBA00022692"/>
    </source>
</evidence>
<feature type="transmembrane region" description="Helical" evidence="6">
    <location>
        <begin position="326"/>
        <end position="348"/>
    </location>
</feature>
<evidence type="ECO:0000256" key="5">
    <source>
        <dbReference type="ARBA" id="ARBA00023136"/>
    </source>
</evidence>
<proteinExistence type="predicted"/>
<feature type="transmembrane region" description="Helical" evidence="6">
    <location>
        <begin position="244"/>
        <end position="270"/>
    </location>
</feature>
<name>A0ABY4KXK2_9PSED</name>
<feature type="transmembrane region" description="Helical" evidence="6">
    <location>
        <begin position="291"/>
        <end position="314"/>
    </location>
</feature>
<evidence type="ECO:0000313" key="7">
    <source>
        <dbReference type="EMBL" id="UPQ83977.1"/>
    </source>
</evidence>
<sequence>MKGELARYGRLIITKGSGSGAMLGLNILLARILVPDLAGTVFFCIALGTFVSLISRLGLDVACLKNIASLQDDRQRSYFDRSLTLAFLANIPAILIGLVVVYFSKTTESHFLLSAVFFATAALCISLTHISSETLKAKERTSEGLFWQTGFQPGLTLILVWFTGNELHTVVACFAVSYVLGMIGSVTRARLSMPRASGGTAIGWKEMLVLCLPLMLIAVANSVIELSDTVLLGLMRSASEVSIYYIAAKLTALSTTLLFIINGTIAPGISRRWSGGDYAGAFDIVNKYSKVMLGLAVLILAGMFLLHDYILMVFGEQYREKGAFPLLVLATGYFFVLAAGPLCIFMTMTGNHRQYMYNNMAAAVLNVVLNLVLIPRYGVNGACFATAVALSLKNMLLYVQYKRIQHVAAGGGSLHSVSAQREPA</sequence>
<feature type="transmembrane region" description="Helical" evidence="6">
    <location>
        <begin position="144"/>
        <end position="162"/>
    </location>
</feature>
<accession>A0ABY4KXK2</accession>
<keyword evidence="3 6" id="KW-0812">Transmembrane</keyword>
<feature type="transmembrane region" description="Helical" evidence="6">
    <location>
        <begin position="207"/>
        <end position="224"/>
    </location>
</feature>
<protein>
    <submittedName>
        <fullName evidence="7">Oligosaccharide flippase family protein</fullName>
    </submittedName>
</protein>
<dbReference type="Proteomes" id="UP000831189">
    <property type="component" value="Chromosome"/>
</dbReference>
<feature type="transmembrane region" description="Helical" evidence="6">
    <location>
        <begin position="83"/>
        <end position="104"/>
    </location>
</feature>
<keyword evidence="2" id="KW-1003">Cell membrane</keyword>
<evidence type="ECO:0000256" key="1">
    <source>
        <dbReference type="ARBA" id="ARBA00004651"/>
    </source>
</evidence>
<evidence type="ECO:0000256" key="6">
    <source>
        <dbReference type="SAM" id="Phobius"/>
    </source>
</evidence>